<dbReference type="EMBL" id="KI963946">
    <property type="protein sequence ID" value="EUC47965.1"/>
    <property type="molecule type" value="Genomic_DNA"/>
</dbReference>
<gene>
    <name evidence="2" type="ORF">COCMIDRAFT_88593</name>
</gene>
<name>W6ZD98_COCMI</name>
<dbReference type="HOGENOM" id="CLU_3111881_0_0_1"/>
<proteinExistence type="predicted"/>
<evidence type="ECO:0000313" key="3">
    <source>
        <dbReference type="Proteomes" id="UP000054032"/>
    </source>
</evidence>
<dbReference type="RefSeq" id="XP_007685518.1">
    <property type="nucleotide sequence ID" value="XM_007687328.1"/>
</dbReference>
<evidence type="ECO:0000256" key="1">
    <source>
        <dbReference type="SAM" id="Phobius"/>
    </source>
</evidence>
<organism evidence="2 3">
    <name type="scientific">Bipolaris oryzae ATCC 44560</name>
    <dbReference type="NCBI Taxonomy" id="930090"/>
    <lineage>
        <taxon>Eukaryota</taxon>
        <taxon>Fungi</taxon>
        <taxon>Dikarya</taxon>
        <taxon>Ascomycota</taxon>
        <taxon>Pezizomycotina</taxon>
        <taxon>Dothideomycetes</taxon>
        <taxon>Pleosporomycetidae</taxon>
        <taxon>Pleosporales</taxon>
        <taxon>Pleosporineae</taxon>
        <taxon>Pleosporaceae</taxon>
        <taxon>Bipolaris</taxon>
    </lineage>
</organism>
<dbReference type="GeneID" id="19127311"/>
<keyword evidence="3" id="KW-1185">Reference proteome</keyword>
<accession>W6ZD98</accession>
<dbReference type="AlphaFoldDB" id="W6ZD98"/>
<protein>
    <submittedName>
        <fullName evidence="2">Uncharacterized protein</fullName>
    </submittedName>
</protein>
<sequence>MFCIAWAFGDDMCFHLLGGYIGGCLGLSFFSSFHVRDGFAWRNTMLCWTRHLQGVE</sequence>
<dbReference type="KEGG" id="bor:COCMIDRAFT_88593"/>
<evidence type="ECO:0000313" key="2">
    <source>
        <dbReference type="EMBL" id="EUC47965.1"/>
    </source>
</evidence>
<keyword evidence="1" id="KW-0812">Transmembrane</keyword>
<keyword evidence="1" id="KW-0472">Membrane</keyword>
<keyword evidence="1" id="KW-1133">Transmembrane helix</keyword>
<feature type="transmembrane region" description="Helical" evidence="1">
    <location>
        <begin position="14"/>
        <end position="35"/>
    </location>
</feature>
<dbReference type="Proteomes" id="UP000054032">
    <property type="component" value="Unassembled WGS sequence"/>
</dbReference>
<reference evidence="2 3" key="1">
    <citation type="journal article" date="2013" name="PLoS Genet.">
        <title>Comparative genome structure, secondary metabolite, and effector coding capacity across Cochliobolus pathogens.</title>
        <authorList>
            <person name="Condon B.J."/>
            <person name="Leng Y."/>
            <person name="Wu D."/>
            <person name="Bushley K.E."/>
            <person name="Ohm R.A."/>
            <person name="Otillar R."/>
            <person name="Martin J."/>
            <person name="Schackwitz W."/>
            <person name="Grimwood J."/>
            <person name="MohdZainudin N."/>
            <person name="Xue C."/>
            <person name="Wang R."/>
            <person name="Manning V.A."/>
            <person name="Dhillon B."/>
            <person name="Tu Z.J."/>
            <person name="Steffenson B.J."/>
            <person name="Salamov A."/>
            <person name="Sun H."/>
            <person name="Lowry S."/>
            <person name="LaButti K."/>
            <person name="Han J."/>
            <person name="Copeland A."/>
            <person name="Lindquist E."/>
            <person name="Barry K."/>
            <person name="Schmutz J."/>
            <person name="Baker S.E."/>
            <person name="Ciuffetti L.M."/>
            <person name="Grigoriev I.V."/>
            <person name="Zhong S."/>
            <person name="Turgeon B.G."/>
        </authorList>
    </citation>
    <scope>NUCLEOTIDE SEQUENCE [LARGE SCALE GENOMIC DNA]</scope>
    <source>
        <strain evidence="2 3">ATCC 44560</strain>
    </source>
</reference>